<dbReference type="Proteomes" id="UP000076798">
    <property type="component" value="Unassembled WGS sequence"/>
</dbReference>
<evidence type="ECO:0000259" key="8">
    <source>
        <dbReference type="PROSITE" id="PS50071"/>
    </source>
</evidence>
<evidence type="ECO:0000256" key="7">
    <source>
        <dbReference type="SAM" id="MobiDB-lite"/>
    </source>
</evidence>
<keyword evidence="4 5" id="KW-0539">Nucleus</keyword>
<keyword evidence="3 5" id="KW-0371">Homeobox</keyword>
<dbReference type="Pfam" id="PF00046">
    <property type="entry name" value="Homeodomain"/>
    <property type="match status" value="1"/>
</dbReference>
<dbReference type="PROSITE" id="PS50071">
    <property type="entry name" value="HOMEOBOX_2"/>
    <property type="match status" value="1"/>
</dbReference>
<feature type="domain" description="Homeobox" evidence="8">
    <location>
        <begin position="44"/>
        <end position="104"/>
    </location>
</feature>
<evidence type="ECO:0000256" key="6">
    <source>
        <dbReference type="RuleBase" id="RU000682"/>
    </source>
</evidence>
<keyword evidence="2 5" id="KW-0238">DNA-binding</keyword>
<dbReference type="AlphaFoldDB" id="A0A166IKT0"/>
<keyword evidence="10" id="KW-1185">Reference proteome</keyword>
<name>A0A166IKT0_9AGAM</name>
<dbReference type="GO" id="GO:0005634">
    <property type="term" value="C:nucleus"/>
    <property type="evidence" value="ECO:0007669"/>
    <property type="project" value="UniProtKB-SubCell"/>
</dbReference>
<evidence type="ECO:0000313" key="10">
    <source>
        <dbReference type="Proteomes" id="UP000076798"/>
    </source>
</evidence>
<dbReference type="STRING" id="1314776.A0A166IKT0"/>
<dbReference type="InterPro" id="IPR009057">
    <property type="entry name" value="Homeodomain-like_sf"/>
</dbReference>
<dbReference type="GO" id="GO:0000977">
    <property type="term" value="F:RNA polymerase II transcription regulatory region sequence-specific DNA binding"/>
    <property type="evidence" value="ECO:0007669"/>
    <property type="project" value="TreeGrafter"/>
</dbReference>
<sequence>MLKHALPLEFPNIYSKKPRLDVSESSISSENGILRDTSYTACVAPKRRTRRQYTTYQLKVLSEAYKRDNNPTREERSVVASEIGMDIKLVSVWFQNKRQADRKAALHNITNHQNNGLLPPTSPLADLCKSRQGGTVVLERTGKRTASRPSLEHVASRSELRFSKATENIPWITDSAVFASPQSSRSRPLWDSMPSSPITPSSPPCPDILSHTPRNTLEWACAAARISCQRPAPSWSEDQKEDEGPLEGPDTGSSSESESEARTPMELASSQPDVGEQIEFIARDEIEDDVREAALALCVLRG</sequence>
<evidence type="ECO:0000256" key="1">
    <source>
        <dbReference type="ARBA" id="ARBA00004123"/>
    </source>
</evidence>
<dbReference type="PANTHER" id="PTHR24208:SF128">
    <property type="entry name" value="LIM3, ISOFORM G"/>
    <property type="match status" value="1"/>
</dbReference>
<comment type="subcellular location">
    <subcellularLocation>
        <location evidence="1 5 6">Nucleus</location>
    </subcellularLocation>
</comment>
<protein>
    <recommendedName>
        <fullName evidence="8">Homeobox domain-containing protein</fullName>
    </recommendedName>
</protein>
<dbReference type="PANTHER" id="PTHR24208">
    <property type="entry name" value="LIM/HOMEOBOX PROTEIN LHX"/>
    <property type="match status" value="1"/>
</dbReference>
<proteinExistence type="predicted"/>
<feature type="region of interest" description="Disordered" evidence="7">
    <location>
        <begin position="182"/>
        <end position="209"/>
    </location>
</feature>
<dbReference type="OrthoDB" id="6159439at2759"/>
<dbReference type="GO" id="GO:0000981">
    <property type="term" value="F:DNA-binding transcription factor activity, RNA polymerase II-specific"/>
    <property type="evidence" value="ECO:0007669"/>
    <property type="project" value="TreeGrafter"/>
</dbReference>
<organism evidence="9 10">
    <name type="scientific">Sistotremastrum suecicum HHB10207 ss-3</name>
    <dbReference type="NCBI Taxonomy" id="1314776"/>
    <lineage>
        <taxon>Eukaryota</taxon>
        <taxon>Fungi</taxon>
        <taxon>Dikarya</taxon>
        <taxon>Basidiomycota</taxon>
        <taxon>Agaricomycotina</taxon>
        <taxon>Agaricomycetes</taxon>
        <taxon>Sistotremastrales</taxon>
        <taxon>Sistotremastraceae</taxon>
        <taxon>Sistotremastrum</taxon>
    </lineage>
</organism>
<dbReference type="InterPro" id="IPR050453">
    <property type="entry name" value="LIM_Homeobox_TF"/>
</dbReference>
<evidence type="ECO:0000256" key="3">
    <source>
        <dbReference type="ARBA" id="ARBA00023155"/>
    </source>
</evidence>
<feature type="DNA-binding region" description="Homeobox" evidence="5">
    <location>
        <begin position="46"/>
        <end position="105"/>
    </location>
</feature>
<evidence type="ECO:0000256" key="2">
    <source>
        <dbReference type="ARBA" id="ARBA00023125"/>
    </source>
</evidence>
<reference evidence="9 10" key="1">
    <citation type="journal article" date="2016" name="Mol. Biol. Evol.">
        <title>Comparative Genomics of Early-Diverging Mushroom-Forming Fungi Provides Insights into the Origins of Lignocellulose Decay Capabilities.</title>
        <authorList>
            <person name="Nagy L.G."/>
            <person name="Riley R."/>
            <person name="Tritt A."/>
            <person name="Adam C."/>
            <person name="Daum C."/>
            <person name="Floudas D."/>
            <person name="Sun H."/>
            <person name="Yadav J.S."/>
            <person name="Pangilinan J."/>
            <person name="Larsson K.H."/>
            <person name="Matsuura K."/>
            <person name="Barry K."/>
            <person name="Labutti K."/>
            <person name="Kuo R."/>
            <person name="Ohm R.A."/>
            <person name="Bhattacharya S.S."/>
            <person name="Shirouzu T."/>
            <person name="Yoshinaga Y."/>
            <person name="Martin F.M."/>
            <person name="Grigoriev I.V."/>
            <person name="Hibbett D.S."/>
        </authorList>
    </citation>
    <scope>NUCLEOTIDE SEQUENCE [LARGE SCALE GENOMIC DNA]</scope>
    <source>
        <strain evidence="9 10">HHB10207 ss-3</strain>
    </source>
</reference>
<dbReference type="SMART" id="SM00389">
    <property type="entry name" value="HOX"/>
    <property type="match status" value="1"/>
</dbReference>
<feature type="region of interest" description="Disordered" evidence="7">
    <location>
        <begin position="231"/>
        <end position="286"/>
    </location>
</feature>
<dbReference type="EMBL" id="KV428006">
    <property type="protein sequence ID" value="KZT43847.1"/>
    <property type="molecule type" value="Genomic_DNA"/>
</dbReference>
<evidence type="ECO:0000256" key="5">
    <source>
        <dbReference type="PROSITE-ProRule" id="PRU00108"/>
    </source>
</evidence>
<accession>A0A166IKT0</accession>
<gene>
    <name evidence="9" type="ORF">SISSUDRAFT_1039746</name>
</gene>
<evidence type="ECO:0000256" key="4">
    <source>
        <dbReference type="ARBA" id="ARBA00023242"/>
    </source>
</evidence>
<dbReference type="SUPFAM" id="SSF46689">
    <property type="entry name" value="Homeodomain-like"/>
    <property type="match status" value="1"/>
</dbReference>
<dbReference type="Gene3D" id="1.10.10.60">
    <property type="entry name" value="Homeodomain-like"/>
    <property type="match status" value="1"/>
</dbReference>
<dbReference type="CDD" id="cd00086">
    <property type="entry name" value="homeodomain"/>
    <property type="match status" value="1"/>
</dbReference>
<dbReference type="InterPro" id="IPR001356">
    <property type="entry name" value="HD"/>
</dbReference>
<evidence type="ECO:0000313" key="9">
    <source>
        <dbReference type="EMBL" id="KZT43847.1"/>
    </source>
</evidence>